<name>A0A7W3MUC4_9ACTN</name>
<dbReference type="AlphaFoldDB" id="A0A7W3MUC4"/>
<comment type="caution">
    <text evidence="1">The sequence shown here is derived from an EMBL/GenBank/DDBJ whole genome shotgun (WGS) entry which is preliminary data.</text>
</comment>
<keyword evidence="2" id="KW-1185">Reference proteome</keyword>
<dbReference type="Proteomes" id="UP000539313">
    <property type="component" value="Unassembled WGS sequence"/>
</dbReference>
<sequence>MPLSNAAAVAQAKTLLEIREADKGRLDRIHDYLRNDPDWRPVWLASSAPTEVRQLAQVSRVNMLKFVVNSRVQAMYVDGYRTPRAAQDAPAWEIWRRNRMNMRQLGVHRAALGYGVSYVTVTPGDRAPVLRGASPRDMTVAYEDDDEWPVYALERRRAGRWRLIDEQAVYPLKWTGSGFESAGEPMPHGATMDGQPVCPVIRYRDTDDLDDPVMGIVEPLIDLQDQINITSFGLQVAQHYGAFRQRYILGWVAETEEQRLKASASKMLTFEDPDLKVGEFEQTNLSGYIESREASLRHLATVSQTPVHELTAQLVNLSAEALAAAQDSRRRATEENQTCLGESHEQTLALATVMSGGTVDPTATVRWRDTEARSLGMVVDALGKLSQMLGVPPQELWERVPGVSDDDIERWRAAAAEGDALANLTALLERQTAEPADDPEAVPVGADA</sequence>
<proteinExistence type="predicted"/>
<accession>A0A7W3MUC4</accession>
<evidence type="ECO:0008006" key="3">
    <source>
        <dbReference type="Google" id="ProtNLM"/>
    </source>
</evidence>
<gene>
    <name evidence="1" type="ORF">HNR21_000901</name>
</gene>
<reference evidence="1 2" key="1">
    <citation type="submission" date="2020-08" db="EMBL/GenBank/DDBJ databases">
        <title>Sequencing the genomes of 1000 actinobacteria strains.</title>
        <authorList>
            <person name="Klenk H.-P."/>
        </authorList>
    </citation>
    <scope>NUCLEOTIDE SEQUENCE [LARGE SCALE GENOMIC DNA]</scope>
    <source>
        <strain evidence="1 2">DSM 45823</strain>
    </source>
</reference>
<protein>
    <recommendedName>
        <fullName evidence="3">Portal protein</fullName>
    </recommendedName>
</protein>
<dbReference type="InterPro" id="IPR021145">
    <property type="entry name" value="Portal_protein_SPP1_Gp6-like"/>
</dbReference>
<dbReference type="Pfam" id="PF05133">
    <property type="entry name" value="SPP1_portal"/>
    <property type="match status" value="1"/>
</dbReference>
<dbReference type="EMBL" id="JACJII010000001">
    <property type="protein sequence ID" value="MBA9002019.1"/>
    <property type="molecule type" value="Genomic_DNA"/>
</dbReference>
<organism evidence="1 2">
    <name type="scientific">Thermomonospora cellulosilytica</name>
    <dbReference type="NCBI Taxonomy" id="1411118"/>
    <lineage>
        <taxon>Bacteria</taxon>
        <taxon>Bacillati</taxon>
        <taxon>Actinomycetota</taxon>
        <taxon>Actinomycetes</taxon>
        <taxon>Streptosporangiales</taxon>
        <taxon>Thermomonosporaceae</taxon>
        <taxon>Thermomonospora</taxon>
    </lineage>
</organism>
<evidence type="ECO:0000313" key="2">
    <source>
        <dbReference type="Proteomes" id="UP000539313"/>
    </source>
</evidence>
<dbReference type="RefSeq" id="WP_182704182.1">
    <property type="nucleotide sequence ID" value="NZ_JACJII010000001.1"/>
</dbReference>
<evidence type="ECO:0000313" key="1">
    <source>
        <dbReference type="EMBL" id="MBA9002019.1"/>
    </source>
</evidence>